<comment type="caution">
    <text evidence="5">The sequence shown here is derived from an EMBL/GenBank/DDBJ whole genome shotgun (WGS) entry which is preliminary data.</text>
</comment>
<evidence type="ECO:0000256" key="1">
    <source>
        <dbReference type="ARBA" id="ARBA00004442"/>
    </source>
</evidence>
<dbReference type="InterPro" id="IPR036942">
    <property type="entry name" value="Beta-barrel_TonB_sf"/>
</dbReference>
<evidence type="ECO:0000256" key="2">
    <source>
        <dbReference type="ARBA" id="ARBA00023136"/>
    </source>
</evidence>
<dbReference type="AlphaFoldDB" id="A0A921LBM1"/>
<accession>A0A921LBM1</accession>
<keyword evidence="3" id="KW-0998">Cell outer membrane</keyword>
<reference evidence="5" key="2">
    <citation type="submission" date="2021-09" db="EMBL/GenBank/DDBJ databases">
        <authorList>
            <person name="Gilroy R."/>
        </authorList>
    </citation>
    <scope>NUCLEOTIDE SEQUENCE</scope>
    <source>
        <strain evidence="5">CHK55-1828</strain>
    </source>
</reference>
<protein>
    <submittedName>
        <fullName evidence="5">TonB-dependent receptor</fullName>
    </submittedName>
</protein>
<keyword evidence="5" id="KW-0675">Receptor</keyword>
<dbReference type="RefSeq" id="WP_276826917.1">
    <property type="nucleotide sequence ID" value="NZ_DYVX01000036.1"/>
</dbReference>
<evidence type="ECO:0000256" key="4">
    <source>
        <dbReference type="SAM" id="SignalP"/>
    </source>
</evidence>
<dbReference type="EMBL" id="DYVX01000036">
    <property type="protein sequence ID" value="HJF91614.1"/>
    <property type="molecule type" value="Genomic_DNA"/>
</dbReference>
<dbReference type="Gene3D" id="2.40.170.20">
    <property type="entry name" value="TonB-dependent receptor, beta-barrel domain"/>
    <property type="match status" value="1"/>
</dbReference>
<gene>
    <name evidence="5" type="ORF">K8W02_04410</name>
</gene>
<feature type="chain" id="PRO_5036720543" evidence="4">
    <location>
        <begin position="23"/>
        <end position="552"/>
    </location>
</feature>
<evidence type="ECO:0000313" key="5">
    <source>
        <dbReference type="EMBL" id="HJF91614.1"/>
    </source>
</evidence>
<reference evidence="5" key="1">
    <citation type="journal article" date="2021" name="PeerJ">
        <title>Extensive microbial diversity within the chicken gut microbiome revealed by metagenomics and culture.</title>
        <authorList>
            <person name="Gilroy R."/>
            <person name="Ravi A."/>
            <person name="Getino M."/>
            <person name="Pursley I."/>
            <person name="Horton D.L."/>
            <person name="Alikhan N.F."/>
            <person name="Baker D."/>
            <person name="Gharbi K."/>
            <person name="Hall N."/>
            <person name="Watson M."/>
            <person name="Adriaenssens E.M."/>
            <person name="Foster-Nyarko E."/>
            <person name="Jarju S."/>
            <person name="Secka A."/>
            <person name="Antonio M."/>
            <person name="Oren A."/>
            <person name="Chaudhuri R.R."/>
            <person name="La Ragione R."/>
            <person name="Hildebrand F."/>
            <person name="Pallen M.J."/>
        </authorList>
    </citation>
    <scope>NUCLEOTIDE SEQUENCE</scope>
    <source>
        <strain evidence="5">CHK55-1828</strain>
    </source>
</reference>
<keyword evidence="2" id="KW-0472">Membrane</keyword>
<organism evidence="5 6">
    <name type="scientific">Mediterranea massiliensis</name>
    <dbReference type="NCBI Taxonomy" id="1841865"/>
    <lineage>
        <taxon>Bacteria</taxon>
        <taxon>Pseudomonadati</taxon>
        <taxon>Bacteroidota</taxon>
        <taxon>Bacteroidia</taxon>
        <taxon>Bacteroidales</taxon>
        <taxon>Bacteroidaceae</taxon>
        <taxon>Mediterranea</taxon>
    </lineage>
</organism>
<evidence type="ECO:0000313" key="6">
    <source>
        <dbReference type="Proteomes" id="UP000717835"/>
    </source>
</evidence>
<keyword evidence="4" id="KW-0732">Signal</keyword>
<evidence type="ECO:0000256" key="3">
    <source>
        <dbReference type="ARBA" id="ARBA00023237"/>
    </source>
</evidence>
<proteinExistence type="predicted"/>
<feature type="signal peptide" evidence="4">
    <location>
        <begin position="1"/>
        <end position="22"/>
    </location>
</feature>
<dbReference type="Proteomes" id="UP000717835">
    <property type="component" value="Unassembled WGS sequence"/>
</dbReference>
<name>A0A921LBM1_9BACT</name>
<dbReference type="GO" id="GO:0009279">
    <property type="term" value="C:cell outer membrane"/>
    <property type="evidence" value="ECO:0007669"/>
    <property type="project" value="UniProtKB-SubCell"/>
</dbReference>
<sequence length="552" mass="62190">MKAIQYLLGGMCLAALPVALQAQEQKKDTTLTRTVVVEQEYNPDILDAAKVNVLPRVEPPTVSKKAVAYDEKLTPATRIPAGLMQPYTGRETLSKTPAGYARLGYGNNNNLDLQAAYQFTLTDNDRLNLHLGMDGMNGKLDRGEGLEKWKSRYYRTRAGVDYQHRFRNLDFDLGGHFGLSNFNFMPGWEDSKQKFTAGDVHLGLRNRNKDLVLDYALETNLLLYQRQHDPVAADAGENLIRTKAEVSGDISDEQLIRIGFYMDNAFYREAAFDNCTSVGLNPAYRFHNDDWQLTLGAHVDMAFGFGKQFRAAPDVQVQYNFSDSYLLYAQATGGKRQNDFRQLESYNPYGQLFNQLDATYEQLNATIGFKASPADELWFHVYGGYQDLKGDLFIVPDIITGGTSPLSRLILGQADARNVYVGGAVDYDYKQLFGFHASAIYRNWSTPTEENAAYAESTILGFKPALETDARIDVQPLSALRFSLGYRHIGRTKVEGERADAVSDLYVSAHYELFRNILVYARLNNLLNKNYQYYEGCPAQGFNFLGGVSFRF</sequence>
<comment type="subcellular location">
    <subcellularLocation>
        <location evidence="1">Cell outer membrane</location>
    </subcellularLocation>
</comment>
<dbReference type="SUPFAM" id="SSF56935">
    <property type="entry name" value="Porins"/>
    <property type="match status" value="1"/>
</dbReference>